<dbReference type="InterPro" id="IPR017927">
    <property type="entry name" value="FAD-bd_FR_type"/>
</dbReference>
<dbReference type="PRINTS" id="PR00409">
    <property type="entry name" value="PHDIOXRDTASE"/>
</dbReference>
<keyword evidence="6" id="KW-0408">Iron</keyword>
<reference evidence="11" key="1">
    <citation type="journal article" date="2019" name="Int. J. Syst. Evol. Microbiol.">
        <title>The Global Catalogue of Microorganisms (GCM) 10K type strain sequencing project: providing services to taxonomists for standard genome sequencing and annotation.</title>
        <authorList>
            <consortium name="The Broad Institute Genomics Platform"/>
            <consortium name="The Broad Institute Genome Sequencing Center for Infectious Disease"/>
            <person name="Wu L."/>
            <person name="Ma J."/>
        </authorList>
    </citation>
    <scope>NUCLEOTIDE SEQUENCE [LARGE SCALE GENOMIC DNA]</scope>
    <source>
        <strain evidence="11">JCM 30846</strain>
    </source>
</reference>
<dbReference type="SUPFAM" id="SSF63380">
    <property type="entry name" value="Riboflavin synthase domain-like"/>
    <property type="match status" value="1"/>
</dbReference>
<accession>A0ABP7ECN7</accession>
<dbReference type="InterPro" id="IPR012675">
    <property type="entry name" value="Beta-grasp_dom_sf"/>
</dbReference>
<proteinExistence type="predicted"/>
<dbReference type="CDD" id="cd00207">
    <property type="entry name" value="fer2"/>
    <property type="match status" value="1"/>
</dbReference>
<dbReference type="RefSeq" id="WP_345642290.1">
    <property type="nucleotide sequence ID" value="NZ_BAABEP010000005.1"/>
</dbReference>
<evidence type="ECO:0000256" key="4">
    <source>
        <dbReference type="ARBA" id="ARBA00022723"/>
    </source>
</evidence>
<gene>
    <name evidence="10" type="ORF">GCM10023082_12530</name>
</gene>
<evidence type="ECO:0000256" key="1">
    <source>
        <dbReference type="ARBA" id="ARBA00001974"/>
    </source>
</evidence>
<comment type="cofactor">
    <cofactor evidence="1">
        <name>FAD</name>
        <dbReference type="ChEBI" id="CHEBI:57692"/>
    </cofactor>
</comment>
<dbReference type="Gene3D" id="3.10.20.30">
    <property type="match status" value="1"/>
</dbReference>
<keyword evidence="4" id="KW-0479">Metal-binding</keyword>
<dbReference type="Gene3D" id="3.40.50.80">
    <property type="entry name" value="Nucleotide-binding domain of ferredoxin-NADP reductase (FNR) module"/>
    <property type="match status" value="1"/>
</dbReference>
<dbReference type="PANTHER" id="PTHR47354:SF1">
    <property type="entry name" value="CARNITINE MONOOXYGENASE REDUCTASE SUBUNIT"/>
    <property type="match status" value="1"/>
</dbReference>
<dbReference type="Pfam" id="PF00111">
    <property type="entry name" value="Fer2"/>
    <property type="match status" value="1"/>
</dbReference>
<evidence type="ECO:0000256" key="3">
    <source>
        <dbReference type="ARBA" id="ARBA00022714"/>
    </source>
</evidence>
<evidence type="ECO:0000259" key="9">
    <source>
        <dbReference type="PROSITE" id="PS51384"/>
    </source>
</evidence>
<keyword evidence="7" id="KW-0411">Iron-sulfur</keyword>
<evidence type="ECO:0000313" key="10">
    <source>
        <dbReference type="EMBL" id="GAA3716364.1"/>
    </source>
</evidence>
<sequence>MAHAKTTASSALAETRTVVTGIATEADGVVSVRLAAADGGPLPAWEPGAHIDLLLSPGMERQYSLCGDPEDTGGWRVAVLREPESRGGSQYVHEKLTVGDHLTCRGPRNNFPLVEAGAYLFIAGGIGITPLLPMAAACEAAGRPWRLVYGGRTAASMAFTGHLAGYGPRVELWPQDTRGLIDLGTLLAEARDDTAVYCCGPRPLLDAVQGACAHWPEGALHVERFRPRAGALDGRNTPFQVVLEESGLELTVPADRSVVDVLEEAGVRVPTSCREGTCGTCETVVLEGTPDHRDSFLTPQEKDSGEVMMVCCSRALGDVLVLDL</sequence>
<dbReference type="SUPFAM" id="SSF52343">
    <property type="entry name" value="Ferredoxin reductase-like, C-terminal NADP-linked domain"/>
    <property type="match status" value="1"/>
</dbReference>
<feature type="domain" description="2Fe-2S ferredoxin-type" evidence="8">
    <location>
        <begin position="239"/>
        <end position="324"/>
    </location>
</feature>
<evidence type="ECO:0000256" key="2">
    <source>
        <dbReference type="ARBA" id="ARBA00022630"/>
    </source>
</evidence>
<name>A0ABP7ECN7_9ACTN</name>
<keyword evidence="11" id="KW-1185">Reference proteome</keyword>
<dbReference type="InterPro" id="IPR001041">
    <property type="entry name" value="2Fe-2S_ferredoxin-type"/>
</dbReference>
<keyword evidence="3" id="KW-0001">2Fe-2S</keyword>
<dbReference type="CDD" id="cd06185">
    <property type="entry name" value="PDR_like"/>
    <property type="match status" value="1"/>
</dbReference>
<evidence type="ECO:0000256" key="6">
    <source>
        <dbReference type="ARBA" id="ARBA00023004"/>
    </source>
</evidence>
<evidence type="ECO:0000313" key="11">
    <source>
        <dbReference type="Proteomes" id="UP001499884"/>
    </source>
</evidence>
<organism evidence="10 11">
    <name type="scientific">Streptomyces tremellae</name>
    <dbReference type="NCBI Taxonomy" id="1124239"/>
    <lineage>
        <taxon>Bacteria</taxon>
        <taxon>Bacillati</taxon>
        <taxon>Actinomycetota</taxon>
        <taxon>Actinomycetes</taxon>
        <taxon>Kitasatosporales</taxon>
        <taxon>Streptomycetaceae</taxon>
        <taxon>Streptomyces</taxon>
    </lineage>
</organism>
<dbReference type="InterPro" id="IPR006058">
    <property type="entry name" value="2Fe2S_fd_BS"/>
</dbReference>
<keyword evidence="2" id="KW-0285">Flavoprotein</keyword>
<dbReference type="SUPFAM" id="SSF54292">
    <property type="entry name" value="2Fe-2S ferredoxin-like"/>
    <property type="match status" value="1"/>
</dbReference>
<dbReference type="InterPro" id="IPR039261">
    <property type="entry name" value="FNR_nucleotide-bd"/>
</dbReference>
<dbReference type="Gene3D" id="2.40.30.10">
    <property type="entry name" value="Translation factors"/>
    <property type="match status" value="1"/>
</dbReference>
<feature type="domain" description="FAD-binding FR-type" evidence="9">
    <location>
        <begin position="5"/>
        <end position="114"/>
    </location>
</feature>
<evidence type="ECO:0000259" key="8">
    <source>
        <dbReference type="PROSITE" id="PS51085"/>
    </source>
</evidence>
<dbReference type="PROSITE" id="PS51384">
    <property type="entry name" value="FAD_FR"/>
    <property type="match status" value="1"/>
</dbReference>
<dbReference type="InterPro" id="IPR050415">
    <property type="entry name" value="MRET"/>
</dbReference>
<dbReference type="InterPro" id="IPR017938">
    <property type="entry name" value="Riboflavin_synthase-like_b-brl"/>
</dbReference>
<dbReference type="InterPro" id="IPR036010">
    <property type="entry name" value="2Fe-2S_ferredoxin-like_sf"/>
</dbReference>
<dbReference type="PROSITE" id="PS51085">
    <property type="entry name" value="2FE2S_FER_2"/>
    <property type="match status" value="1"/>
</dbReference>
<evidence type="ECO:0000256" key="7">
    <source>
        <dbReference type="ARBA" id="ARBA00023014"/>
    </source>
</evidence>
<evidence type="ECO:0000256" key="5">
    <source>
        <dbReference type="ARBA" id="ARBA00023002"/>
    </source>
</evidence>
<dbReference type="PANTHER" id="PTHR47354">
    <property type="entry name" value="NADH OXIDOREDUCTASE HCR"/>
    <property type="match status" value="1"/>
</dbReference>
<comment type="caution">
    <text evidence="10">The sequence shown here is derived from an EMBL/GenBank/DDBJ whole genome shotgun (WGS) entry which is preliminary data.</text>
</comment>
<dbReference type="PROSITE" id="PS00197">
    <property type="entry name" value="2FE2S_FER_1"/>
    <property type="match status" value="1"/>
</dbReference>
<protein>
    <submittedName>
        <fullName evidence="10">PDR/VanB family oxidoreductase</fullName>
    </submittedName>
</protein>
<keyword evidence="5" id="KW-0560">Oxidoreductase</keyword>
<dbReference type="Proteomes" id="UP001499884">
    <property type="component" value="Unassembled WGS sequence"/>
</dbReference>
<dbReference type="EMBL" id="BAABEP010000005">
    <property type="protein sequence ID" value="GAA3716364.1"/>
    <property type="molecule type" value="Genomic_DNA"/>
</dbReference>